<feature type="region of interest" description="Disordered" evidence="1">
    <location>
        <begin position="111"/>
        <end position="160"/>
    </location>
</feature>
<dbReference type="EMBL" id="JACHJR010000001">
    <property type="protein sequence ID" value="MBB4946809.1"/>
    <property type="molecule type" value="Genomic_DNA"/>
</dbReference>
<dbReference type="AlphaFoldDB" id="A0A7W7SAB5"/>
<sequence>MTDATARQQAEQALRTWAQRRDQIEADRDPLITAATAAGVDKMTIHQITRVARTTTDRILDAAAASSLRTSEITTLTKKGIAPTTRPDRILPLPEGAAELLAKYSNADAGHLFPKRPRPKALAPAPVMPRPEPHVIQESGEARRRRRDTPIEAAPVSPADLQAWQVDTAKYLQAIRPEPDESQSQA</sequence>
<keyword evidence="3" id="KW-1185">Reference proteome</keyword>
<protein>
    <submittedName>
        <fullName evidence="2">Uncharacterized protein</fullName>
    </submittedName>
</protein>
<evidence type="ECO:0000313" key="3">
    <source>
        <dbReference type="Proteomes" id="UP000573327"/>
    </source>
</evidence>
<accession>A0A7W7SAB5</accession>
<proteinExistence type="predicted"/>
<comment type="caution">
    <text evidence="2">The sequence shown here is derived from an EMBL/GenBank/DDBJ whole genome shotgun (WGS) entry which is preliminary data.</text>
</comment>
<evidence type="ECO:0000313" key="2">
    <source>
        <dbReference type="EMBL" id="MBB4946809.1"/>
    </source>
</evidence>
<organism evidence="2 3">
    <name type="scientific">Kitasatospora gansuensis</name>
    <dbReference type="NCBI Taxonomy" id="258050"/>
    <lineage>
        <taxon>Bacteria</taxon>
        <taxon>Bacillati</taxon>
        <taxon>Actinomycetota</taxon>
        <taxon>Actinomycetes</taxon>
        <taxon>Kitasatosporales</taxon>
        <taxon>Streptomycetaceae</taxon>
        <taxon>Kitasatospora</taxon>
    </lineage>
</organism>
<dbReference type="Proteomes" id="UP000573327">
    <property type="component" value="Unassembled WGS sequence"/>
</dbReference>
<reference evidence="2 3" key="1">
    <citation type="submission" date="2020-08" db="EMBL/GenBank/DDBJ databases">
        <title>Sequencing the genomes of 1000 actinobacteria strains.</title>
        <authorList>
            <person name="Klenk H.-P."/>
        </authorList>
    </citation>
    <scope>NUCLEOTIDE SEQUENCE [LARGE SCALE GENOMIC DNA]</scope>
    <source>
        <strain evidence="2 3">DSM 44786</strain>
    </source>
</reference>
<evidence type="ECO:0000256" key="1">
    <source>
        <dbReference type="SAM" id="MobiDB-lite"/>
    </source>
</evidence>
<gene>
    <name evidence="2" type="ORF">F4556_002344</name>
</gene>
<name>A0A7W7SAB5_9ACTN</name>
<dbReference type="RefSeq" id="WP_184914063.1">
    <property type="nucleotide sequence ID" value="NZ_JACHJR010000001.1"/>
</dbReference>